<protein>
    <submittedName>
        <fullName evidence="1">Endonuclease Q family protein</fullName>
    </submittedName>
</protein>
<dbReference type="GO" id="GO:0004519">
    <property type="term" value="F:endonuclease activity"/>
    <property type="evidence" value="ECO:0007669"/>
    <property type="project" value="UniProtKB-KW"/>
</dbReference>
<dbReference type="CDD" id="cd19067">
    <property type="entry name" value="PfuEndoQ-like"/>
    <property type="match status" value="1"/>
</dbReference>
<proteinExistence type="predicted"/>
<dbReference type="Gene3D" id="3.20.20.140">
    <property type="entry name" value="Metal-dependent hydrolases"/>
    <property type="match status" value="1"/>
</dbReference>
<keyword evidence="1" id="KW-0540">Nuclease</keyword>
<dbReference type="PANTHER" id="PTHR40084:SF1">
    <property type="entry name" value="PHOSPHOTRANSFERASE"/>
    <property type="match status" value="1"/>
</dbReference>
<evidence type="ECO:0000313" key="2">
    <source>
        <dbReference type="Proteomes" id="UP001305702"/>
    </source>
</evidence>
<dbReference type="Proteomes" id="UP001305702">
    <property type="component" value="Chromosome"/>
</dbReference>
<dbReference type="EMBL" id="CP130318">
    <property type="protein sequence ID" value="WNQ09364.1"/>
    <property type="molecule type" value="Genomic_DNA"/>
</dbReference>
<keyword evidence="1" id="KW-0378">Hydrolase</keyword>
<gene>
    <name evidence="1" type="ORF">MJA45_17205</name>
</gene>
<dbReference type="Gene3D" id="1.10.150.20">
    <property type="entry name" value="5' to 3' exonuclease, C-terminal subdomain"/>
    <property type="match status" value="1"/>
</dbReference>
<dbReference type="AlphaFoldDB" id="A0AA96LA58"/>
<organism evidence="1 2">
    <name type="scientific">Paenibacillus aurantius</name>
    <dbReference type="NCBI Taxonomy" id="2918900"/>
    <lineage>
        <taxon>Bacteria</taxon>
        <taxon>Bacillati</taxon>
        <taxon>Bacillota</taxon>
        <taxon>Bacilli</taxon>
        <taxon>Bacillales</taxon>
        <taxon>Paenibacillaceae</taxon>
        <taxon>Paenibacillus</taxon>
    </lineage>
</organism>
<dbReference type="SUPFAM" id="SSF89550">
    <property type="entry name" value="PHP domain-like"/>
    <property type="match status" value="1"/>
</dbReference>
<reference evidence="1 2" key="1">
    <citation type="submission" date="2022-02" db="EMBL/GenBank/DDBJ databases">
        <title>Paenibacillus sp. MBLB1776 Whole Genome Shotgun Sequencing.</title>
        <authorList>
            <person name="Hwang C.Y."/>
            <person name="Cho E.-S."/>
            <person name="Seo M.-J."/>
        </authorList>
    </citation>
    <scope>NUCLEOTIDE SEQUENCE [LARGE SCALE GENOMIC DNA]</scope>
    <source>
        <strain evidence="1 2">MBLB1776</strain>
    </source>
</reference>
<name>A0AA96LA58_9BACL</name>
<dbReference type="InterPro" id="IPR010994">
    <property type="entry name" value="RuvA_2-like"/>
</dbReference>
<dbReference type="PANTHER" id="PTHR40084">
    <property type="entry name" value="PHOSPHOHYDROLASE, PHP FAMILY"/>
    <property type="match status" value="1"/>
</dbReference>
<dbReference type="RefSeq" id="WP_315603136.1">
    <property type="nucleotide sequence ID" value="NZ_CP130318.1"/>
</dbReference>
<accession>A0AA96LA58</accession>
<sequence>MKSYYVDLHVHIGRTEKGSPVKISAARNLTFYNIAKEASERKGIEVVGIIDSHSPSVQEEIEHYLDNGEMTELEGGGIRYHDTTILLGSEIEVRDPGMGPAHLLVYLPRLADMKAFTGWLRLHMKNVDLSSQRIYVPARVLQQEVLARGGIVIPAHIFTPHKSIYGSCSSRMADLLDLDGLAAVELGLSSDTGMAGCLSELDRLAFVTNSDAHSLGKIGREYNRMRLESPSYREVVLALRGEQGRAIEANYGLNPRLGKYHRTYCGQCESILDEAGTAVERCLNCGSTKIVRGVMDRIEEISDREEPDSSIPRPPYQYQVPLEFIPGLGPKLFDRLLDRFGTEMAILHQASREGLAEVAGEAIAGLIVQAREGTLRLDAGGGGRYGKVSR</sequence>
<keyword evidence="1" id="KW-0255">Endonuclease</keyword>
<keyword evidence="2" id="KW-1185">Reference proteome</keyword>
<dbReference type="InterPro" id="IPR016195">
    <property type="entry name" value="Pol/histidinol_Pase-like"/>
</dbReference>
<dbReference type="KEGG" id="paun:MJA45_17205"/>
<dbReference type="SUPFAM" id="SSF47781">
    <property type="entry name" value="RuvA domain 2-like"/>
    <property type="match status" value="1"/>
</dbReference>
<evidence type="ECO:0000313" key="1">
    <source>
        <dbReference type="EMBL" id="WNQ09364.1"/>
    </source>
</evidence>